<reference evidence="1" key="2">
    <citation type="journal article" date="2015" name="Fish Shellfish Immunol.">
        <title>Early steps in the European eel (Anguilla anguilla)-Vibrio vulnificus interaction in the gills: Role of the RtxA13 toxin.</title>
        <authorList>
            <person name="Callol A."/>
            <person name="Pajuelo D."/>
            <person name="Ebbesson L."/>
            <person name="Teles M."/>
            <person name="MacKenzie S."/>
            <person name="Amaro C."/>
        </authorList>
    </citation>
    <scope>NUCLEOTIDE SEQUENCE</scope>
</reference>
<dbReference type="EMBL" id="GBXM01045536">
    <property type="protein sequence ID" value="JAH63041.1"/>
    <property type="molecule type" value="Transcribed_RNA"/>
</dbReference>
<name>A0A0E9UB29_ANGAN</name>
<reference evidence="1" key="1">
    <citation type="submission" date="2014-11" db="EMBL/GenBank/DDBJ databases">
        <authorList>
            <person name="Amaro Gonzalez C."/>
        </authorList>
    </citation>
    <scope>NUCLEOTIDE SEQUENCE</scope>
</reference>
<protein>
    <submittedName>
        <fullName evidence="1">Uncharacterized protein</fullName>
    </submittedName>
</protein>
<proteinExistence type="predicted"/>
<evidence type="ECO:0000313" key="1">
    <source>
        <dbReference type="EMBL" id="JAH63041.1"/>
    </source>
</evidence>
<sequence length="17" mass="1987">MVSCFCHCGDIRFLVTR</sequence>
<accession>A0A0E9UB29</accession>
<dbReference type="AlphaFoldDB" id="A0A0E9UB29"/>
<organism evidence="1">
    <name type="scientific">Anguilla anguilla</name>
    <name type="common">European freshwater eel</name>
    <name type="synonym">Muraena anguilla</name>
    <dbReference type="NCBI Taxonomy" id="7936"/>
    <lineage>
        <taxon>Eukaryota</taxon>
        <taxon>Metazoa</taxon>
        <taxon>Chordata</taxon>
        <taxon>Craniata</taxon>
        <taxon>Vertebrata</taxon>
        <taxon>Euteleostomi</taxon>
        <taxon>Actinopterygii</taxon>
        <taxon>Neopterygii</taxon>
        <taxon>Teleostei</taxon>
        <taxon>Anguilliformes</taxon>
        <taxon>Anguillidae</taxon>
        <taxon>Anguilla</taxon>
    </lineage>
</organism>